<sequence>MVEGLLEASKGNNAVSPHIYQKRLALNVVLMFCYGRRFEDIADPLLLGILGDAKVISRYGFFRDEQRATIANQVRGRRDKWLGALLEEAKESINKEGSKSCVASGLLTDKQENLTRGE</sequence>
<proteinExistence type="predicted"/>
<keyword evidence="2" id="KW-1185">Reference proteome</keyword>
<comment type="caution">
    <text evidence="1">The sequence shown here is derived from an EMBL/GenBank/DDBJ whole genome shotgun (WGS) entry which is preliminary data.</text>
</comment>
<reference evidence="1 2" key="1">
    <citation type="journal article" date="2024" name="IMA Fungus">
        <title>IMA Genome - F19 : A genome assembly and annotation guide to empower mycologists, including annotated draft genome sequences of Ceratocystis pirilliformis, Diaporthe australafricana, Fusarium ophioides, Paecilomyces lecythidis, and Sporothrix stenoceras.</title>
        <authorList>
            <person name="Aylward J."/>
            <person name="Wilson A.M."/>
            <person name="Visagie C.M."/>
            <person name="Spraker J."/>
            <person name="Barnes I."/>
            <person name="Buitendag C."/>
            <person name="Ceriani C."/>
            <person name="Del Mar Angel L."/>
            <person name="du Plessis D."/>
            <person name="Fuchs T."/>
            <person name="Gasser K."/>
            <person name="Kramer D."/>
            <person name="Li W."/>
            <person name="Munsamy K."/>
            <person name="Piso A."/>
            <person name="Price J.L."/>
            <person name="Sonnekus B."/>
            <person name="Thomas C."/>
            <person name="van der Nest A."/>
            <person name="van Dijk A."/>
            <person name="van Heerden A."/>
            <person name="van Vuuren N."/>
            <person name="Yilmaz N."/>
            <person name="Duong T.A."/>
            <person name="van der Merwe N.A."/>
            <person name="Wingfield M.J."/>
            <person name="Wingfield B.D."/>
        </authorList>
    </citation>
    <scope>NUCLEOTIDE SEQUENCE [LARGE SCALE GENOMIC DNA]</scope>
    <source>
        <strain evidence="1 2">CMW 18300</strain>
    </source>
</reference>
<accession>A0ABR3XE20</accession>
<dbReference type="EMBL" id="JAWRVE010000024">
    <property type="protein sequence ID" value="KAL1873952.1"/>
    <property type="molecule type" value="Genomic_DNA"/>
</dbReference>
<protein>
    <submittedName>
        <fullName evidence="1">Uncharacterized protein</fullName>
    </submittedName>
</protein>
<evidence type="ECO:0000313" key="1">
    <source>
        <dbReference type="EMBL" id="KAL1873952.1"/>
    </source>
</evidence>
<name>A0ABR3XE20_9PEZI</name>
<organism evidence="1 2">
    <name type="scientific">Diaporthe australafricana</name>
    <dbReference type="NCBI Taxonomy" id="127596"/>
    <lineage>
        <taxon>Eukaryota</taxon>
        <taxon>Fungi</taxon>
        <taxon>Dikarya</taxon>
        <taxon>Ascomycota</taxon>
        <taxon>Pezizomycotina</taxon>
        <taxon>Sordariomycetes</taxon>
        <taxon>Sordariomycetidae</taxon>
        <taxon>Diaporthales</taxon>
        <taxon>Diaporthaceae</taxon>
        <taxon>Diaporthe</taxon>
    </lineage>
</organism>
<gene>
    <name evidence="1" type="ORF">Daus18300_003825</name>
</gene>
<dbReference type="Proteomes" id="UP001583177">
    <property type="component" value="Unassembled WGS sequence"/>
</dbReference>
<evidence type="ECO:0000313" key="2">
    <source>
        <dbReference type="Proteomes" id="UP001583177"/>
    </source>
</evidence>